<name>A0A1D1YL73_9ARAE</name>
<accession>A0A1D1YL73</accession>
<evidence type="ECO:0000259" key="3">
    <source>
        <dbReference type="Pfam" id="PF03763"/>
    </source>
</evidence>
<feature type="compositionally biased region" description="Basic and acidic residues" evidence="2">
    <location>
        <begin position="222"/>
        <end position="234"/>
    </location>
</feature>
<protein>
    <submittedName>
        <fullName evidence="4">Uncharacterized protein At3g61260</fullName>
    </submittedName>
</protein>
<feature type="region of interest" description="Disordered" evidence="2">
    <location>
        <begin position="85"/>
        <end position="104"/>
    </location>
</feature>
<dbReference type="PANTHER" id="PTHR31471:SF87">
    <property type="entry name" value="REMORIN 4.2"/>
    <property type="match status" value="1"/>
</dbReference>
<evidence type="ECO:0000256" key="2">
    <source>
        <dbReference type="SAM" id="MobiDB-lite"/>
    </source>
</evidence>
<comment type="similarity">
    <text evidence="1">Belongs to the remorin family.</text>
</comment>
<dbReference type="EMBL" id="GDJX01012578">
    <property type="protein sequence ID" value="JAT55358.1"/>
    <property type="molecule type" value="Transcribed_RNA"/>
</dbReference>
<feature type="region of interest" description="Disordered" evidence="2">
    <location>
        <begin position="114"/>
        <end position="137"/>
    </location>
</feature>
<sequence length="261" mass="28541">MLSHQRPGSSSHSNHGGGEVEYEVREIHAVTPASAGAPRRESWEIGSHLSPSLSVGSEGLSEQFTTMSREFNAMVLAGSTLQNSERDAGAGINPNLGRIGEEEPEETNPLAIVPDGHPLGPAASPPRRPAGAAGPGDHALEEVSLHKVKKEEVESRVSAWQAAKIAKVNNRFKRDDVIINGWESEQVEKATTLLKKVERKLDEKRARAMEKMQNDMARAHRKAEEKRASSEAKRGTKVSRILELANLMRAVGRAPHKRSFF</sequence>
<evidence type="ECO:0000313" key="4">
    <source>
        <dbReference type="EMBL" id="JAT55358.1"/>
    </source>
</evidence>
<feature type="region of interest" description="Disordered" evidence="2">
    <location>
        <begin position="214"/>
        <end position="235"/>
    </location>
</feature>
<proteinExistence type="inferred from homology"/>
<dbReference type="InterPro" id="IPR005516">
    <property type="entry name" value="Remorin_C"/>
</dbReference>
<organism evidence="4">
    <name type="scientific">Anthurium amnicola</name>
    <dbReference type="NCBI Taxonomy" id="1678845"/>
    <lineage>
        <taxon>Eukaryota</taxon>
        <taxon>Viridiplantae</taxon>
        <taxon>Streptophyta</taxon>
        <taxon>Embryophyta</taxon>
        <taxon>Tracheophyta</taxon>
        <taxon>Spermatophyta</taxon>
        <taxon>Magnoliopsida</taxon>
        <taxon>Liliopsida</taxon>
        <taxon>Araceae</taxon>
        <taxon>Pothoideae</taxon>
        <taxon>Potheae</taxon>
        <taxon>Anthurium</taxon>
    </lineage>
</organism>
<dbReference type="Pfam" id="PF03763">
    <property type="entry name" value="Remorin_C"/>
    <property type="match status" value="1"/>
</dbReference>
<feature type="region of interest" description="Disordered" evidence="2">
    <location>
        <begin position="1"/>
        <end position="21"/>
    </location>
</feature>
<feature type="domain" description="Remorin C-terminal" evidence="3">
    <location>
        <begin position="151"/>
        <end position="257"/>
    </location>
</feature>
<reference evidence="4" key="1">
    <citation type="submission" date="2015-07" db="EMBL/GenBank/DDBJ databases">
        <title>Transcriptome Assembly of Anthurium amnicola.</title>
        <authorList>
            <person name="Suzuki J."/>
        </authorList>
    </citation>
    <scope>NUCLEOTIDE SEQUENCE</scope>
</reference>
<evidence type="ECO:0000256" key="1">
    <source>
        <dbReference type="ARBA" id="ARBA00005711"/>
    </source>
</evidence>
<gene>
    <name evidence="4" type="primary">At3g61260_17</name>
    <name evidence="4" type="ORF">g.63311</name>
</gene>
<dbReference type="PANTHER" id="PTHR31471">
    <property type="entry name" value="OS02G0116800 PROTEIN"/>
    <property type="match status" value="1"/>
</dbReference>
<dbReference type="AlphaFoldDB" id="A0A1D1YL73"/>